<dbReference type="Gene3D" id="1.10.357.10">
    <property type="entry name" value="Tetracycline Repressor, domain 2"/>
    <property type="match status" value="1"/>
</dbReference>
<keyword evidence="2 4" id="KW-0238">DNA-binding</keyword>
<dbReference type="PRINTS" id="PR00455">
    <property type="entry name" value="HTHTETR"/>
</dbReference>
<dbReference type="GO" id="GO:0003700">
    <property type="term" value="F:DNA-binding transcription factor activity"/>
    <property type="evidence" value="ECO:0007669"/>
    <property type="project" value="TreeGrafter"/>
</dbReference>
<proteinExistence type="predicted"/>
<reference evidence="6 7" key="1">
    <citation type="submission" date="2017-07" db="EMBL/GenBank/DDBJ databases">
        <title>Isolation and whole genome analysis of endospore-forming bacteria from heroin.</title>
        <authorList>
            <person name="Kalinowski J."/>
            <person name="Ahrens B."/>
            <person name="Al-Dilaimi A."/>
            <person name="Winkler A."/>
            <person name="Wibberg D."/>
            <person name="Schleenbecker U."/>
            <person name="Ruckert C."/>
            <person name="Wolfel R."/>
            <person name="Grass G."/>
        </authorList>
    </citation>
    <scope>NUCLEOTIDE SEQUENCE [LARGE SCALE GENOMIC DNA]</scope>
    <source>
        <strain evidence="6 7">7537-G1</strain>
    </source>
</reference>
<evidence type="ECO:0000313" key="6">
    <source>
        <dbReference type="EMBL" id="PAD77996.1"/>
    </source>
</evidence>
<evidence type="ECO:0000256" key="3">
    <source>
        <dbReference type="ARBA" id="ARBA00023163"/>
    </source>
</evidence>
<dbReference type="GO" id="GO:0000976">
    <property type="term" value="F:transcription cis-regulatory region binding"/>
    <property type="evidence" value="ECO:0007669"/>
    <property type="project" value="TreeGrafter"/>
</dbReference>
<dbReference type="PROSITE" id="PS50977">
    <property type="entry name" value="HTH_TETR_2"/>
    <property type="match status" value="2"/>
</dbReference>
<dbReference type="Gene3D" id="1.10.10.60">
    <property type="entry name" value="Homeodomain-like"/>
    <property type="match status" value="1"/>
</dbReference>
<dbReference type="Proteomes" id="UP000215596">
    <property type="component" value="Unassembled WGS sequence"/>
</dbReference>
<dbReference type="PANTHER" id="PTHR30055">
    <property type="entry name" value="HTH-TYPE TRANSCRIPTIONAL REGULATOR RUTR"/>
    <property type="match status" value="1"/>
</dbReference>
<feature type="domain" description="HTH tetR-type" evidence="5">
    <location>
        <begin position="5"/>
        <end position="65"/>
    </location>
</feature>
<dbReference type="InterPro" id="IPR009057">
    <property type="entry name" value="Homeodomain-like_sf"/>
</dbReference>
<dbReference type="EMBL" id="NPBY01000027">
    <property type="protein sequence ID" value="PAD77996.1"/>
    <property type="molecule type" value="Genomic_DNA"/>
</dbReference>
<dbReference type="InterPro" id="IPR050109">
    <property type="entry name" value="HTH-type_TetR-like_transc_reg"/>
</dbReference>
<protein>
    <recommendedName>
        <fullName evidence="5">HTH tetR-type domain-containing protein</fullName>
    </recommendedName>
</protein>
<dbReference type="SUPFAM" id="SSF48498">
    <property type="entry name" value="Tetracyclin repressor-like, C-terminal domain"/>
    <property type="match status" value="1"/>
</dbReference>
<feature type="DNA-binding region" description="H-T-H motif" evidence="4">
    <location>
        <begin position="28"/>
        <end position="47"/>
    </location>
</feature>
<feature type="domain" description="HTH tetR-type" evidence="5">
    <location>
        <begin position="71"/>
        <end position="131"/>
    </location>
</feature>
<sequence>MVALMDSKSKMMEVALKLAEQMPLDKINYADIADAAGVHWTTVRRHLGSKERMRTHIAEWMRDRGKEPAHGDTRSKIIEAARTVFARLGYSGASLDQVAAEAGMTKGAVYWHFASKQDLYVALLESNMSAQKRLIPQQAQAVLEADDPVRALSSWLRGQCASCLENPDAALLFLEFLVSSREPGIRSKLAGLFEELHHQVALMLAELQCSGRLWGEPDAKAISVYIQSVMHGMLVTSVIHREEIKLDVMMDDVASMLWNGLYPRPAEEPRGE</sequence>
<comment type="caution">
    <text evidence="6">The sequence shown here is derived from an EMBL/GenBank/DDBJ whole genome shotgun (WGS) entry which is preliminary data.</text>
</comment>
<organism evidence="6 7">
    <name type="scientific">Paenibacillus campinasensis</name>
    <dbReference type="NCBI Taxonomy" id="66347"/>
    <lineage>
        <taxon>Bacteria</taxon>
        <taxon>Bacillati</taxon>
        <taxon>Bacillota</taxon>
        <taxon>Bacilli</taxon>
        <taxon>Bacillales</taxon>
        <taxon>Paenibacillaceae</taxon>
        <taxon>Paenibacillus</taxon>
    </lineage>
</organism>
<evidence type="ECO:0000256" key="2">
    <source>
        <dbReference type="ARBA" id="ARBA00023125"/>
    </source>
</evidence>
<evidence type="ECO:0000313" key="7">
    <source>
        <dbReference type="Proteomes" id="UP000215596"/>
    </source>
</evidence>
<dbReference type="InterPro" id="IPR036271">
    <property type="entry name" value="Tet_transcr_reg_TetR-rel_C_sf"/>
</dbReference>
<dbReference type="InterPro" id="IPR001647">
    <property type="entry name" value="HTH_TetR"/>
</dbReference>
<dbReference type="OrthoDB" id="9814200at2"/>
<keyword evidence="3" id="KW-0804">Transcription</keyword>
<evidence type="ECO:0000256" key="4">
    <source>
        <dbReference type="PROSITE-ProRule" id="PRU00335"/>
    </source>
</evidence>
<dbReference type="SUPFAM" id="SSF46689">
    <property type="entry name" value="Homeodomain-like"/>
    <property type="match status" value="2"/>
</dbReference>
<dbReference type="PANTHER" id="PTHR30055:SF234">
    <property type="entry name" value="HTH-TYPE TRANSCRIPTIONAL REGULATOR BETI"/>
    <property type="match status" value="1"/>
</dbReference>
<keyword evidence="1" id="KW-0805">Transcription regulation</keyword>
<accession>A0A268EXZ9</accession>
<feature type="DNA-binding region" description="H-T-H motif" evidence="4">
    <location>
        <begin position="94"/>
        <end position="113"/>
    </location>
</feature>
<evidence type="ECO:0000256" key="1">
    <source>
        <dbReference type="ARBA" id="ARBA00023015"/>
    </source>
</evidence>
<gene>
    <name evidence="6" type="ORF">CHH67_08345</name>
</gene>
<name>A0A268EXZ9_9BACL</name>
<dbReference type="AlphaFoldDB" id="A0A268EXZ9"/>
<evidence type="ECO:0000259" key="5">
    <source>
        <dbReference type="PROSITE" id="PS50977"/>
    </source>
</evidence>
<dbReference type="Pfam" id="PF00440">
    <property type="entry name" value="TetR_N"/>
    <property type="match status" value="1"/>
</dbReference>